<keyword evidence="4" id="KW-0812">Transmembrane</keyword>
<evidence type="ECO:0000313" key="7">
    <source>
        <dbReference type="Proteomes" id="UP001324115"/>
    </source>
</evidence>
<dbReference type="PRINTS" id="PR00420">
    <property type="entry name" value="RNGMNOXGNASE"/>
</dbReference>
<feature type="domain" description="FAD-binding" evidence="5">
    <location>
        <begin position="120"/>
        <end position="299"/>
    </location>
</feature>
<evidence type="ECO:0000256" key="3">
    <source>
        <dbReference type="ARBA" id="ARBA00024018"/>
    </source>
</evidence>
<dbReference type="SUPFAM" id="SSF51905">
    <property type="entry name" value="FAD/NAD(P)-binding domain"/>
    <property type="match status" value="1"/>
</dbReference>
<proteinExistence type="inferred from homology"/>
<dbReference type="GO" id="GO:0004497">
    <property type="term" value="F:monooxygenase activity"/>
    <property type="evidence" value="ECO:0007669"/>
    <property type="project" value="UniProtKB-KW"/>
</dbReference>
<comment type="similarity">
    <text evidence="3">Belongs to the 3-hydroxybenzoate 6-hydroxylase family.</text>
</comment>
<evidence type="ECO:0000313" key="6">
    <source>
        <dbReference type="EMBL" id="KAK4592431.1"/>
    </source>
</evidence>
<feature type="transmembrane region" description="Helical" evidence="4">
    <location>
        <begin position="337"/>
        <end position="363"/>
    </location>
</feature>
<reference evidence="6 7" key="1">
    <citation type="journal article" date="2023" name="G3 (Bethesda)">
        <title>A haplotype-resolved chromosome-scale genome for Quercus rubra L. provides insights into the genetics of adaptive traits for red oak species.</title>
        <authorList>
            <person name="Kapoor B."/>
            <person name="Jenkins J."/>
            <person name="Schmutz J."/>
            <person name="Zhebentyayeva T."/>
            <person name="Kuelheim C."/>
            <person name="Coggeshall M."/>
            <person name="Heim C."/>
            <person name="Lasky J.R."/>
            <person name="Leites L."/>
            <person name="Islam-Faridi N."/>
            <person name="Romero-Severson J."/>
            <person name="DeLeo V.L."/>
            <person name="Lucas S.M."/>
            <person name="Lazic D."/>
            <person name="Gailing O."/>
            <person name="Carlson J."/>
            <person name="Staton M."/>
        </authorList>
    </citation>
    <scope>NUCLEOTIDE SEQUENCE [LARGE SCALE GENOMIC DNA]</scope>
    <source>
        <strain evidence="6">Pseudo-F2</strain>
    </source>
</reference>
<accession>A0AAN7FKV7</accession>
<dbReference type="InterPro" id="IPR002938">
    <property type="entry name" value="FAD-bd"/>
</dbReference>
<organism evidence="6 7">
    <name type="scientific">Quercus rubra</name>
    <name type="common">Northern red oak</name>
    <name type="synonym">Quercus borealis</name>
    <dbReference type="NCBI Taxonomy" id="3512"/>
    <lineage>
        <taxon>Eukaryota</taxon>
        <taxon>Viridiplantae</taxon>
        <taxon>Streptophyta</taxon>
        <taxon>Embryophyta</taxon>
        <taxon>Tracheophyta</taxon>
        <taxon>Spermatophyta</taxon>
        <taxon>Magnoliopsida</taxon>
        <taxon>eudicotyledons</taxon>
        <taxon>Gunneridae</taxon>
        <taxon>Pentapetalae</taxon>
        <taxon>rosids</taxon>
        <taxon>fabids</taxon>
        <taxon>Fagales</taxon>
        <taxon>Fagaceae</taxon>
        <taxon>Quercus</taxon>
    </lineage>
</organism>
<evidence type="ECO:0000256" key="4">
    <source>
        <dbReference type="SAM" id="Phobius"/>
    </source>
</evidence>
<dbReference type="GO" id="GO:0071949">
    <property type="term" value="F:FAD binding"/>
    <property type="evidence" value="ECO:0007669"/>
    <property type="project" value="InterPro"/>
</dbReference>
<protein>
    <recommendedName>
        <fullName evidence="5">FAD-binding domain-containing protein</fullName>
    </recommendedName>
</protein>
<keyword evidence="4" id="KW-0472">Membrane</keyword>
<keyword evidence="2" id="KW-0503">Monooxygenase</keyword>
<keyword evidence="7" id="KW-1185">Reference proteome</keyword>
<dbReference type="InterPro" id="IPR036188">
    <property type="entry name" value="FAD/NAD-bd_sf"/>
</dbReference>
<dbReference type="PANTHER" id="PTHR45934:SF2">
    <property type="entry name" value="MONOOXYGENASE 1"/>
    <property type="match status" value="1"/>
</dbReference>
<sequence length="377" mass="41600">MEVAEHKEIVIVGGGICGLATALALHRKGISSLVLERADTLRDTGAAIGIQTNGWRALDQLGVGSKLRQTAIPLIGSVLMETLANDLPIGTVCFGCRILTVKLDAITSYPILQLQDGRVVIGCDGVNSVVADFLGLKPPRVSPTSNVRGFTNYPSGHGFSPEFVRINEDHVFLGRIPLNDKLVYWFIARPRTPQDSIVSKDPELMRNSSMESITDFPNEMVDDDAEKFTMEMVKNSELTSLTLTGTRYRAPWDLLLESFRKSTVTVAGDAMHVMGPFLGQGGSTALEDAVVLARCLAKEMCVRTATDPKRNRNRIEAAMDQYVRERRLRLVHLSTKVYTIGSLLESSSLVMKIICIVLMIIFFRDRLGHTRYDCGKL</sequence>
<evidence type="ECO:0000256" key="1">
    <source>
        <dbReference type="ARBA" id="ARBA00023002"/>
    </source>
</evidence>
<comment type="caution">
    <text evidence="6">The sequence shown here is derived from an EMBL/GenBank/DDBJ whole genome shotgun (WGS) entry which is preliminary data.</text>
</comment>
<feature type="domain" description="FAD-binding" evidence="5">
    <location>
        <begin position="8"/>
        <end position="73"/>
    </location>
</feature>
<evidence type="ECO:0000259" key="5">
    <source>
        <dbReference type="Pfam" id="PF01494"/>
    </source>
</evidence>
<dbReference type="Pfam" id="PF01494">
    <property type="entry name" value="FAD_binding_3"/>
    <property type="match status" value="2"/>
</dbReference>
<dbReference type="PANTHER" id="PTHR45934">
    <property type="entry name" value="FAD/NAD(P)-BINDING OXIDOREDUCTASE FAMILY PROTEIN"/>
    <property type="match status" value="1"/>
</dbReference>
<name>A0AAN7FKV7_QUERU</name>
<keyword evidence="4" id="KW-1133">Transmembrane helix</keyword>
<keyword evidence="1" id="KW-0560">Oxidoreductase</keyword>
<dbReference type="EMBL" id="JAXUIC010000004">
    <property type="protein sequence ID" value="KAK4592431.1"/>
    <property type="molecule type" value="Genomic_DNA"/>
</dbReference>
<dbReference type="InterPro" id="IPR044560">
    <property type="entry name" value="MOase"/>
</dbReference>
<evidence type="ECO:0000256" key="2">
    <source>
        <dbReference type="ARBA" id="ARBA00023033"/>
    </source>
</evidence>
<dbReference type="Proteomes" id="UP001324115">
    <property type="component" value="Unassembled WGS sequence"/>
</dbReference>
<dbReference type="Gene3D" id="3.50.50.60">
    <property type="entry name" value="FAD/NAD(P)-binding domain"/>
    <property type="match status" value="1"/>
</dbReference>
<gene>
    <name evidence="6" type="ORF">RGQ29_016827</name>
</gene>
<dbReference type="AlphaFoldDB" id="A0AAN7FKV7"/>